<dbReference type="RefSeq" id="WP_364380780.1">
    <property type="nucleotide sequence ID" value="NZ_JBHMCF010000037.1"/>
</dbReference>
<accession>A0ABV5NWU0</accession>
<dbReference type="PANTHER" id="PTHR38479:SF2">
    <property type="entry name" value="WINGED HELIX DNA-BINDING DOMAIN-CONTAINING PROTEIN"/>
    <property type="match status" value="1"/>
</dbReference>
<organism evidence="2 3">
    <name type="scientific">Nonomuraea salmonea</name>
    <dbReference type="NCBI Taxonomy" id="46181"/>
    <lineage>
        <taxon>Bacteria</taxon>
        <taxon>Bacillati</taxon>
        <taxon>Actinomycetota</taxon>
        <taxon>Actinomycetes</taxon>
        <taxon>Streptosporangiales</taxon>
        <taxon>Streptosporangiaceae</taxon>
        <taxon>Nonomuraea</taxon>
    </lineage>
</organism>
<comment type="caution">
    <text evidence="2">The sequence shown here is derived from an EMBL/GenBank/DDBJ whole genome shotgun (WGS) entry which is preliminary data.</text>
</comment>
<protein>
    <submittedName>
        <fullName evidence="2">Winged helix DNA-binding domain-containing protein</fullName>
    </submittedName>
</protein>
<sequence length="378" mass="41935">MKLSARALNRATLDRQLLLRREPLDVAEAVRRVMALQAQEAASPYIALWNRVADLEAADLDTAFAGRRVVRGTTMRMTLHAVHPDDYPALRDAIEPTMYATHLDGRFTPPGLTVEAGQALVEGLMAFTAEPRTVQEMKDWLEPRLGGLPAAGVWAVLRSYTPMVRVPTGGPWSFTTRVSCVASSPRPTLDLNASAEALGVLTRRYLQAFGPATVADVAQFALVQQARVKKVLRAMDGEVEQLEGPDGRPLWDLRDASRPPEDTPAPPRLMAMWDNTLLAHTARDRLLPPAYRKLVIRANGDVLPTLLVDGHVAGVWRPTDSGIEAAPFHPLPDETWDALATEAKALVTWLADRDPHPYRRYDRWWHKLPDLKTMLLPG</sequence>
<gene>
    <name evidence="2" type="ORF">ACFFR3_32000</name>
</gene>
<evidence type="ECO:0000313" key="2">
    <source>
        <dbReference type="EMBL" id="MFB9474144.1"/>
    </source>
</evidence>
<reference evidence="2 3" key="1">
    <citation type="submission" date="2024-09" db="EMBL/GenBank/DDBJ databases">
        <authorList>
            <person name="Sun Q."/>
            <person name="Mori K."/>
        </authorList>
    </citation>
    <scope>NUCLEOTIDE SEQUENCE [LARGE SCALE GENOMIC DNA]</scope>
    <source>
        <strain evidence="2 3">JCM 3324</strain>
    </source>
</reference>
<keyword evidence="3" id="KW-1185">Reference proteome</keyword>
<dbReference type="PANTHER" id="PTHR38479">
    <property type="entry name" value="LMO0824 PROTEIN"/>
    <property type="match status" value="1"/>
</dbReference>
<feature type="region of interest" description="Disordered" evidence="1">
    <location>
        <begin position="243"/>
        <end position="267"/>
    </location>
</feature>
<dbReference type="Pfam" id="PF06224">
    <property type="entry name" value="AlkZ-like"/>
    <property type="match status" value="1"/>
</dbReference>
<dbReference type="InterPro" id="IPR009351">
    <property type="entry name" value="AlkZ-like"/>
</dbReference>
<name>A0ABV5NWU0_9ACTN</name>
<evidence type="ECO:0000313" key="3">
    <source>
        <dbReference type="Proteomes" id="UP001589568"/>
    </source>
</evidence>
<dbReference type="Proteomes" id="UP001589568">
    <property type="component" value="Unassembled WGS sequence"/>
</dbReference>
<keyword evidence="2" id="KW-0238">DNA-binding</keyword>
<dbReference type="EMBL" id="JBHMCF010000037">
    <property type="protein sequence ID" value="MFB9474144.1"/>
    <property type="molecule type" value="Genomic_DNA"/>
</dbReference>
<dbReference type="GO" id="GO:0003677">
    <property type="term" value="F:DNA binding"/>
    <property type="evidence" value="ECO:0007669"/>
    <property type="project" value="UniProtKB-KW"/>
</dbReference>
<evidence type="ECO:0000256" key="1">
    <source>
        <dbReference type="SAM" id="MobiDB-lite"/>
    </source>
</evidence>
<feature type="compositionally biased region" description="Basic and acidic residues" evidence="1">
    <location>
        <begin position="245"/>
        <end position="261"/>
    </location>
</feature>
<proteinExistence type="predicted"/>